<evidence type="ECO:0000313" key="3">
    <source>
        <dbReference type="EMBL" id="CAD2110672.1"/>
    </source>
</evidence>
<name>A0A6V7TCY8_PLAVN</name>
<feature type="transmembrane region" description="Helical" evidence="2">
    <location>
        <begin position="732"/>
        <end position="756"/>
    </location>
</feature>
<keyword evidence="2" id="KW-0812">Transmembrane</keyword>
<organism evidence="3 4">
    <name type="scientific">Plasmodium vinckei petteri</name>
    <dbReference type="NCBI Taxonomy" id="138298"/>
    <lineage>
        <taxon>Eukaryota</taxon>
        <taxon>Sar</taxon>
        <taxon>Alveolata</taxon>
        <taxon>Apicomplexa</taxon>
        <taxon>Aconoidasida</taxon>
        <taxon>Haemosporida</taxon>
        <taxon>Plasmodiidae</taxon>
        <taxon>Plasmodium</taxon>
        <taxon>Plasmodium (Vinckeia)</taxon>
    </lineage>
</organism>
<dbReference type="Proteomes" id="UP000515268">
    <property type="component" value="Chromosome PVPCR_12"/>
</dbReference>
<accession>A0A6V7TCY8</accession>
<evidence type="ECO:0000256" key="1">
    <source>
        <dbReference type="SAM" id="MobiDB-lite"/>
    </source>
</evidence>
<keyword evidence="2" id="KW-0472">Membrane</keyword>
<protein>
    <submittedName>
        <fullName evidence="3">Uncharacterized protein</fullName>
    </submittedName>
</protein>
<gene>
    <name evidence="3" type="ORF">PVPCR_1204740</name>
</gene>
<evidence type="ECO:0000256" key="2">
    <source>
        <dbReference type="SAM" id="Phobius"/>
    </source>
</evidence>
<reference evidence="3 4" key="1">
    <citation type="submission" date="2020-08" db="EMBL/GenBank/DDBJ databases">
        <authorList>
            <person name="Ramaprasad A."/>
        </authorList>
    </citation>
    <scope>NUCLEOTIDE SEQUENCE [LARGE SCALE GENOMIC DNA]</scope>
</reference>
<dbReference type="VEuPathDB" id="PlasmoDB:PVPCR_1204740"/>
<dbReference type="EMBL" id="LR865417">
    <property type="protein sequence ID" value="CAD2110672.1"/>
    <property type="molecule type" value="Genomic_DNA"/>
</dbReference>
<feature type="transmembrane region" description="Helical" evidence="2">
    <location>
        <begin position="599"/>
        <end position="621"/>
    </location>
</feature>
<proteinExistence type="predicted"/>
<dbReference type="AlphaFoldDB" id="A0A6V7TCY8"/>
<dbReference type="OrthoDB" id="371796at2759"/>
<sequence>MIQLDIKILIYVIIIYVFLNYKKNRNYVTILLTYDRILKDFDNEQLLYTSKCYTKGKNYKRNKLTNVKDKNNVKSNPTTLNNNNDKYIRENITKNLIIKNIHKKPNLVMHNRNAFSRRVLCEYQHKQIIVNKSKVNEIEKSIKSNVSLLKDSPPIALSSTCPLNKNFKPLHNNYIPIESNPDYLLNASNKDAIKYENKSNKCTELEKLSTLKTTLNNTQHNKNDQNDIKLSTYYALSESPWVYRNGGFPQDKISREKLKLRQHNINKEAKLEKNKVGNKKIILQKNRLIEQSRPQTIAVEKRGTNDNKYTIIKDNLNKKKELSSNHDLLKKQNNIQVENTLKQVLSPLKKDITKENVLQEYKHSINTDSKQNEIKEIKEIKEINKIGESYDNTKNKPSNKKEIVIEICMENQEKIQKSNKREQVIEIYMSDIKKIGLEEKNDPLKINDPNKKYDISDKDSSENPNKLKCEASIPNNIDNNDDKFLEPEKNYPVQLVINNKKEIIKSKDEDVKVLDILPIINETEEKSNNNPDLEENDFIDLFDNDDIQDVVGEVLSNNKIDELSIDKIYLETERILFDKIIGTKPVKGKYYKVKKYLKIFALYILPIILSTVSISLVGINLSGLMATHYMDAALLTAGQTTLSRGSQCLVSTASNVISGITESILPSISSTGSGFGSLFSSALSSFKGVVKAAVKVSGDTINSTLGCVADNALMVAVNNATVSATGLMYLQIFYPVSIAINIAIIIYILVEIIMYLNDMGKFDKFHKFRKKFMNKLTNFNTQLKKKFTDKN</sequence>
<keyword evidence="4" id="KW-1185">Reference proteome</keyword>
<feature type="region of interest" description="Disordered" evidence="1">
    <location>
        <begin position="441"/>
        <end position="465"/>
    </location>
</feature>
<evidence type="ECO:0000313" key="4">
    <source>
        <dbReference type="Proteomes" id="UP000515268"/>
    </source>
</evidence>
<keyword evidence="2" id="KW-1133">Transmembrane helix</keyword>